<feature type="domain" description="RDD" evidence="7">
    <location>
        <begin position="6"/>
        <end position="162"/>
    </location>
</feature>
<dbReference type="EMBL" id="JAPFIT010000010">
    <property type="protein sequence ID" value="MDC5738686.1"/>
    <property type="molecule type" value="Genomic_DNA"/>
</dbReference>
<keyword evidence="3 6" id="KW-0812">Transmembrane</keyword>
<dbReference type="AlphaFoldDB" id="A0A178J8A4"/>
<evidence type="ECO:0000256" key="4">
    <source>
        <dbReference type="ARBA" id="ARBA00022989"/>
    </source>
</evidence>
<feature type="transmembrane region" description="Helical" evidence="6">
    <location>
        <begin position="12"/>
        <end position="29"/>
    </location>
</feature>
<evidence type="ECO:0000313" key="8">
    <source>
        <dbReference type="EMBL" id="MDC5738686.1"/>
    </source>
</evidence>
<reference evidence="9 11" key="1">
    <citation type="submission" date="2016-03" db="EMBL/GenBank/DDBJ databases">
        <title>Draft genome sequence of the Vibrio tubiashii subs. europaeus.</title>
        <authorList>
            <person name="Spinard E."/>
            <person name="Dubert J."/>
            <person name="Nelson D.R."/>
            <person name="Barja J.L."/>
        </authorList>
    </citation>
    <scope>NUCLEOTIDE SEQUENCE [LARGE SCALE GENOMIC DNA]</scope>
    <source>
        <strain evidence="11">PP-638</strain>
        <strain evidence="9">PP2-638</strain>
    </source>
</reference>
<keyword evidence="13" id="KW-1185">Reference proteome</keyword>
<keyword evidence="2" id="KW-1003">Cell membrane</keyword>
<comment type="subcellular location">
    <subcellularLocation>
        <location evidence="1">Cell membrane</location>
        <topology evidence="1">Multi-pass membrane protein</topology>
    </subcellularLocation>
</comment>
<protein>
    <submittedName>
        <fullName evidence="8">RDD family protein</fullName>
    </submittedName>
</protein>
<accession>A0A178J8A4</accession>
<dbReference type="Proteomes" id="UP001150001">
    <property type="component" value="Unassembled WGS sequence"/>
</dbReference>
<evidence type="ECO:0000313" key="9">
    <source>
        <dbReference type="EMBL" id="OAM98454.1"/>
    </source>
</evidence>
<keyword evidence="4 6" id="KW-1133">Transmembrane helix</keyword>
<feature type="transmembrane region" description="Helical" evidence="6">
    <location>
        <begin position="97"/>
        <end position="115"/>
    </location>
</feature>
<dbReference type="PANTHER" id="PTHR36115">
    <property type="entry name" value="PROLINE-RICH ANTIGEN HOMOLOG-RELATED"/>
    <property type="match status" value="1"/>
</dbReference>
<dbReference type="Pfam" id="PF06271">
    <property type="entry name" value="RDD"/>
    <property type="match status" value="1"/>
</dbReference>
<dbReference type="Proteomes" id="UP000094761">
    <property type="component" value="Unassembled WGS sequence"/>
</dbReference>
<reference evidence="10 12" key="2">
    <citation type="submission" date="2020-05" db="EMBL/GenBank/DDBJ databases">
        <title>First description outside Europe of the emergent pathogen for shellfish aquaculture Vibrio europaeus.</title>
        <authorList>
            <person name="Dubert J."/>
            <person name="Rojas R."/>
        </authorList>
    </citation>
    <scope>NUCLEOTIDE SEQUENCE [LARGE SCALE GENOMIC DNA]</scope>
    <source>
        <strain evidence="10 12">NPI-1</strain>
    </source>
</reference>
<organism evidence="9 11">
    <name type="scientific">Vibrio europaeus</name>
    <dbReference type="NCBI Taxonomy" id="300876"/>
    <lineage>
        <taxon>Bacteria</taxon>
        <taxon>Pseudomonadati</taxon>
        <taxon>Pseudomonadota</taxon>
        <taxon>Gammaproteobacteria</taxon>
        <taxon>Vibrionales</taxon>
        <taxon>Vibrionaceae</taxon>
        <taxon>Vibrio</taxon>
        <taxon>Vibrio oreintalis group</taxon>
    </lineage>
</organism>
<dbReference type="GO" id="GO:0005886">
    <property type="term" value="C:plasma membrane"/>
    <property type="evidence" value="ECO:0007669"/>
    <property type="project" value="UniProtKB-SubCell"/>
</dbReference>
<sequence length="169" mass="19154">MYTSKYSNFWRRLLAIFIDGLVFLPLQWIDDYVLSGVIGSGGIFVWGVGSSILGITYYVLMHAKYGQTIGKMVAKVKVLDVSESRNLTIKQSCLRDIVPIILFPVTIYAYAQIAFNGQTYESLEQGYLFMFIGLVMLGWVLLETISMLFNEKRRAIHDYIAGSVVVRLT</sequence>
<feature type="transmembrane region" description="Helical" evidence="6">
    <location>
        <begin position="127"/>
        <end position="149"/>
    </location>
</feature>
<dbReference type="RefSeq" id="WP_069669591.1">
    <property type="nucleotide sequence ID" value="NZ_CP053543.1"/>
</dbReference>
<evidence type="ECO:0000256" key="3">
    <source>
        <dbReference type="ARBA" id="ARBA00022692"/>
    </source>
</evidence>
<proteinExistence type="predicted"/>
<dbReference type="EMBL" id="LUAX01000007">
    <property type="protein sequence ID" value="OAM98454.1"/>
    <property type="molecule type" value="Genomic_DNA"/>
</dbReference>
<dbReference type="InterPro" id="IPR051791">
    <property type="entry name" value="Pra-immunoreactive"/>
</dbReference>
<evidence type="ECO:0000256" key="6">
    <source>
        <dbReference type="SAM" id="Phobius"/>
    </source>
</evidence>
<evidence type="ECO:0000259" key="7">
    <source>
        <dbReference type="Pfam" id="PF06271"/>
    </source>
</evidence>
<keyword evidence="5 6" id="KW-0472">Membrane</keyword>
<dbReference type="EMBL" id="CP053543">
    <property type="protein sequence ID" value="QJY38947.1"/>
    <property type="molecule type" value="Genomic_DNA"/>
</dbReference>
<evidence type="ECO:0000256" key="1">
    <source>
        <dbReference type="ARBA" id="ARBA00004651"/>
    </source>
</evidence>
<evidence type="ECO:0000313" key="13">
    <source>
        <dbReference type="Proteomes" id="UP001150001"/>
    </source>
</evidence>
<evidence type="ECO:0000256" key="5">
    <source>
        <dbReference type="ARBA" id="ARBA00023136"/>
    </source>
</evidence>
<feature type="transmembrane region" description="Helical" evidence="6">
    <location>
        <begin position="41"/>
        <end position="60"/>
    </location>
</feature>
<reference evidence="8" key="3">
    <citation type="submission" date="2022-11" db="EMBL/GenBank/DDBJ databases">
        <title>Role of the vibriolysin VemA secreted by the emergent pathogen Vibrio europaeus in the colonization of Manila clam mucus.</title>
        <authorList>
            <person name="Martinez C."/>
            <person name="Rodriguez S."/>
            <person name="Vences A."/>
            <person name="Barja J.L."/>
            <person name="Toranzo A.E."/>
            <person name="Dubert J."/>
        </authorList>
    </citation>
    <scope>NUCLEOTIDE SEQUENCE</scope>
    <source>
        <strain evidence="8">3454</strain>
    </source>
</reference>
<dbReference type="PANTHER" id="PTHR36115:SF4">
    <property type="entry name" value="MEMBRANE PROTEIN"/>
    <property type="match status" value="1"/>
</dbReference>
<dbReference type="Proteomes" id="UP000501443">
    <property type="component" value="Chromosome 2"/>
</dbReference>
<dbReference type="GeneID" id="78078679"/>
<evidence type="ECO:0000313" key="11">
    <source>
        <dbReference type="Proteomes" id="UP000094761"/>
    </source>
</evidence>
<evidence type="ECO:0000313" key="10">
    <source>
        <dbReference type="EMBL" id="QJY38947.1"/>
    </source>
</evidence>
<evidence type="ECO:0000256" key="2">
    <source>
        <dbReference type="ARBA" id="ARBA00022475"/>
    </source>
</evidence>
<dbReference type="OrthoDB" id="9793824at2"/>
<evidence type="ECO:0000313" key="12">
    <source>
        <dbReference type="Proteomes" id="UP000501443"/>
    </source>
</evidence>
<dbReference type="InterPro" id="IPR010432">
    <property type="entry name" value="RDD"/>
</dbReference>
<name>A0A178J8A4_9VIBR</name>
<gene>
    <name evidence="9" type="ORF">AZ468_23370</name>
    <name evidence="10" type="ORF">HOO69_20595</name>
    <name evidence="8" type="ORF">OPW20_01345</name>
</gene>